<keyword evidence="4" id="KW-0028">Amino-acid biosynthesis</keyword>
<feature type="binding site" evidence="4">
    <location>
        <position position="227"/>
    </location>
    <ligand>
        <name>3-dehydroquinate</name>
        <dbReference type="ChEBI" id="CHEBI:32364"/>
    </ligand>
</feature>
<dbReference type="GO" id="GO:0046279">
    <property type="term" value="P:3,4-dihydroxybenzoate biosynthetic process"/>
    <property type="evidence" value="ECO:0007669"/>
    <property type="project" value="TreeGrafter"/>
</dbReference>
<evidence type="ECO:0000256" key="2">
    <source>
        <dbReference type="ARBA" id="ARBA00023239"/>
    </source>
</evidence>
<evidence type="ECO:0000313" key="5">
    <source>
        <dbReference type="EMBL" id="AMO25210.1"/>
    </source>
</evidence>
<feature type="binding site" evidence="4">
    <location>
        <position position="77"/>
    </location>
    <ligand>
        <name>3-dehydroquinate</name>
        <dbReference type="ChEBI" id="CHEBI:32364"/>
    </ligand>
</feature>
<comment type="pathway">
    <text evidence="4">Metabolic intermediate biosynthesis; chorismate biosynthesis; chorismate from D-erythrose 4-phosphate and phosphoenolpyruvate: step 3/7.</text>
</comment>
<dbReference type="InterPro" id="IPR001381">
    <property type="entry name" value="DHquinase_I"/>
</dbReference>
<comment type="caution">
    <text evidence="4">Lacks conserved residue(s) required for the propagation of feature annotation.</text>
</comment>
<keyword evidence="6" id="KW-1185">Reference proteome</keyword>
<dbReference type="FunFam" id="3.20.20.70:FF:000047">
    <property type="entry name" value="3-dehydroquinate dehydratase"/>
    <property type="match status" value="1"/>
</dbReference>
<organism evidence="5 6">
    <name type="scientific">Ramlibacter tataouinensis</name>
    <dbReference type="NCBI Taxonomy" id="94132"/>
    <lineage>
        <taxon>Bacteria</taxon>
        <taxon>Pseudomonadati</taxon>
        <taxon>Pseudomonadota</taxon>
        <taxon>Betaproteobacteria</taxon>
        <taxon>Burkholderiales</taxon>
        <taxon>Comamonadaceae</taxon>
        <taxon>Ramlibacter</taxon>
    </lineage>
</organism>
<dbReference type="Gene3D" id="3.20.20.70">
    <property type="entry name" value="Aldolase class I"/>
    <property type="match status" value="1"/>
</dbReference>
<comment type="catalytic activity">
    <reaction evidence="1 4">
        <text>3-dehydroquinate = 3-dehydroshikimate + H2O</text>
        <dbReference type="Rhea" id="RHEA:21096"/>
        <dbReference type="ChEBI" id="CHEBI:15377"/>
        <dbReference type="ChEBI" id="CHEBI:16630"/>
        <dbReference type="ChEBI" id="CHEBI:32364"/>
        <dbReference type="EC" id="4.2.1.10"/>
    </reaction>
</comment>
<dbReference type="InterPro" id="IPR013785">
    <property type="entry name" value="Aldolase_TIM"/>
</dbReference>
<dbReference type="GO" id="GO:0009073">
    <property type="term" value="P:aromatic amino acid family biosynthetic process"/>
    <property type="evidence" value="ECO:0007669"/>
    <property type="project" value="UniProtKB-KW"/>
</dbReference>
<dbReference type="GO" id="GO:0003855">
    <property type="term" value="F:3-dehydroquinate dehydratase activity"/>
    <property type="evidence" value="ECO:0007669"/>
    <property type="project" value="UniProtKB-UniRule"/>
</dbReference>
<keyword evidence="2 4" id="KW-0456">Lyase</keyword>
<comment type="subunit">
    <text evidence="4">Homodimer.</text>
</comment>
<dbReference type="PANTHER" id="PTHR43699:SF1">
    <property type="entry name" value="3-DEHYDROQUINATE DEHYDRATASE"/>
    <property type="match status" value="1"/>
</dbReference>
<dbReference type="PANTHER" id="PTHR43699">
    <property type="entry name" value="3-DEHYDROQUINATE DEHYDRATASE"/>
    <property type="match status" value="1"/>
</dbReference>
<evidence type="ECO:0000256" key="4">
    <source>
        <dbReference type="HAMAP-Rule" id="MF_00214"/>
    </source>
</evidence>
<dbReference type="InterPro" id="IPR050146">
    <property type="entry name" value="Type-I_3-dehydroquinase"/>
</dbReference>
<dbReference type="AlphaFoldDB" id="A0A127JZ26"/>
<keyword evidence="3 4" id="KW-0704">Schiff base</keyword>
<protein>
    <recommendedName>
        <fullName evidence="4">3-dehydroquinate dehydratase</fullName>
        <shortName evidence="4">3-dehydroquinase</shortName>
        <ecNumber evidence="4">4.2.1.10</ecNumber>
    </recommendedName>
    <alternativeName>
        <fullName evidence="4">Type I DHQase</fullName>
    </alternativeName>
    <alternativeName>
        <fullName evidence="4">Type I dehydroquinase</fullName>
        <shortName evidence="4">DHQ1</shortName>
    </alternativeName>
</protein>
<keyword evidence="4" id="KW-0057">Aromatic amino acid biosynthesis</keyword>
<gene>
    <name evidence="4" type="primary">aroD</name>
    <name evidence="5" type="ORF">UC35_02350</name>
</gene>
<evidence type="ECO:0000313" key="6">
    <source>
        <dbReference type="Proteomes" id="UP000070433"/>
    </source>
</evidence>
<reference evidence="5 6" key="1">
    <citation type="journal article" date="2014" name="Int. J. Syst. Evol. Microbiol.">
        <title>Ramlibacter solisilvae sp. nov., isolated from forest soil, and emended description of the genus Ramlibacter.</title>
        <authorList>
            <person name="Lee H.J."/>
            <person name="Lee S.H."/>
            <person name="Lee S.S."/>
            <person name="Lee J.S."/>
            <person name="Kim Y."/>
            <person name="Kim S.C."/>
            <person name="Jeon C.O."/>
        </authorList>
    </citation>
    <scope>NUCLEOTIDE SEQUENCE [LARGE SCALE GENOMIC DNA]</scope>
    <source>
        <strain evidence="5 6">5-10</strain>
    </source>
</reference>
<dbReference type="Pfam" id="PF01487">
    <property type="entry name" value="DHquinase_I"/>
    <property type="match status" value="1"/>
</dbReference>
<dbReference type="Proteomes" id="UP000070433">
    <property type="component" value="Chromosome"/>
</dbReference>
<accession>A0A127JZ26</accession>
<feature type="binding site" evidence="4">
    <location>
        <position position="208"/>
    </location>
    <ligand>
        <name>3-dehydroquinate</name>
        <dbReference type="ChEBI" id="CHEBI:32364"/>
    </ligand>
</feature>
<comment type="similarity">
    <text evidence="4">Belongs to the type-I 3-dehydroquinase family.</text>
</comment>
<dbReference type="UniPathway" id="UPA00053">
    <property type="reaction ID" value="UER00086"/>
</dbReference>
<feature type="active site" description="Schiff-base intermediate with substrate" evidence="4">
    <location>
        <position position="166"/>
    </location>
</feature>
<dbReference type="HAMAP" id="MF_00214">
    <property type="entry name" value="AroD"/>
    <property type="match status" value="1"/>
</dbReference>
<feature type="active site" description="Proton donor/acceptor" evidence="4">
    <location>
        <position position="139"/>
    </location>
</feature>
<sequence length="249" mass="25936">MALPGRAPRFPVVCAPLVARSTTQLAAEAAAVAAKGPDLLEWRVDFFEHIGDAARVLEAAEQLRRAAAGIPLLFTRRSSREGGQPITIGEEQVVDLYRAVCASGQVDLVDFEMGNAPAHVAAVREASKAAGLPLVLSFHDFQATPPADALVARFAQAQALGADVAKVAVMPKSMEDVLALLAATTQASRSLSIPVVSMSMGPLGAVTRMCGWTFGSAMTFAVGEASSAPGQMPIKDIRQAIAMLQGSQA</sequence>
<evidence type="ECO:0000256" key="1">
    <source>
        <dbReference type="ARBA" id="ARBA00001864"/>
    </source>
</evidence>
<dbReference type="GO" id="GO:0009423">
    <property type="term" value="P:chorismate biosynthetic process"/>
    <property type="evidence" value="ECO:0007669"/>
    <property type="project" value="UniProtKB-UniRule"/>
</dbReference>
<dbReference type="EMBL" id="CP010951">
    <property type="protein sequence ID" value="AMO25210.1"/>
    <property type="molecule type" value="Genomic_DNA"/>
</dbReference>
<dbReference type="EC" id="4.2.1.10" evidence="4"/>
<dbReference type="NCBIfam" id="TIGR01093">
    <property type="entry name" value="aroD"/>
    <property type="match status" value="1"/>
</dbReference>
<feature type="binding site" evidence="4">
    <location>
        <begin position="41"/>
        <end position="43"/>
    </location>
    <ligand>
        <name>3-dehydroquinate</name>
        <dbReference type="ChEBI" id="CHEBI:32364"/>
    </ligand>
</feature>
<name>A0A127JZ26_9BURK</name>
<dbReference type="PATRIC" id="fig|94132.3.peg.471"/>
<dbReference type="CDD" id="cd00502">
    <property type="entry name" value="DHQase_I"/>
    <property type="match status" value="1"/>
</dbReference>
<comment type="function">
    <text evidence="4">Involved in the third step of the chorismate pathway, which leads to the biosynthesis of aromatic amino acids. Catalyzes the cis-dehydration of 3-dehydroquinate (DHQ) and introduces the first double bond of the aromatic ring to yield 3-dehydroshikimate.</text>
</comment>
<feature type="binding site" evidence="4">
    <location>
        <position position="231"/>
    </location>
    <ligand>
        <name>3-dehydroquinate</name>
        <dbReference type="ChEBI" id="CHEBI:32364"/>
    </ligand>
</feature>
<evidence type="ECO:0000256" key="3">
    <source>
        <dbReference type="ARBA" id="ARBA00023270"/>
    </source>
</evidence>
<dbReference type="GO" id="GO:0008652">
    <property type="term" value="P:amino acid biosynthetic process"/>
    <property type="evidence" value="ECO:0007669"/>
    <property type="project" value="UniProtKB-KW"/>
</dbReference>
<proteinExistence type="inferred from homology"/>
<dbReference type="SUPFAM" id="SSF51569">
    <property type="entry name" value="Aldolase"/>
    <property type="match status" value="1"/>
</dbReference>